<feature type="binding site" description="in other chain" evidence="6">
    <location>
        <position position="19"/>
    </location>
    <ligand>
        <name>substrate</name>
        <note>ligand shared between homodimeric partners</note>
    </ligand>
</feature>
<dbReference type="EMBL" id="CP102453">
    <property type="protein sequence ID" value="UUX33214.1"/>
    <property type="molecule type" value="Genomic_DNA"/>
</dbReference>
<name>A0ABY5P3H7_9LACT</name>
<organism evidence="7 8">
    <name type="scientific">Fundicoccus culcitae</name>
    <dbReference type="NCBI Taxonomy" id="2969821"/>
    <lineage>
        <taxon>Bacteria</taxon>
        <taxon>Bacillati</taxon>
        <taxon>Bacillota</taxon>
        <taxon>Bacilli</taxon>
        <taxon>Lactobacillales</taxon>
        <taxon>Aerococcaceae</taxon>
        <taxon>Fundicoccus</taxon>
    </lineage>
</organism>
<dbReference type="InterPro" id="IPR051239">
    <property type="entry name" value="2'-dNMP_N-hydrolase"/>
</dbReference>
<protein>
    <recommendedName>
        <fullName evidence="6">Putative 2'-deoxynucleoside 5'-phosphate N-hydrolase 1</fullName>
        <ecNumber evidence="6">3.2.2.-</ecNumber>
    </recommendedName>
</protein>
<evidence type="ECO:0000256" key="4">
    <source>
        <dbReference type="ARBA" id="ARBA00023295"/>
    </source>
</evidence>
<evidence type="ECO:0000256" key="6">
    <source>
        <dbReference type="HAMAP-Rule" id="MF_03036"/>
    </source>
</evidence>
<dbReference type="HAMAP" id="MF_03036">
    <property type="entry name" value="Nuc_phosphate_hydrolase"/>
    <property type="match status" value="1"/>
</dbReference>
<dbReference type="InterPro" id="IPR028607">
    <property type="entry name" value="DNPH1"/>
</dbReference>
<evidence type="ECO:0000313" key="8">
    <source>
        <dbReference type="Proteomes" id="UP001315967"/>
    </source>
</evidence>
<dbReference type="SUPFAM" id="SSF52309">
    <property type="entry name" value="N-(deoxy)ribosyltransferase-like"/>
    <property type="match status" value="1"/>
</dbReference>
<dbReference type="InterPro" id="IPR007710">
    <property type="entry name" value="Nucleoside_deoxyribTrfase"/>
</dbReference>
<comment type="caution">
    <text evidence="6">Lacks conserved residue(s) required for the propagation of feature annotation.</text>
</comment>
<dbReference type="Gene3D" id="3.40.50.450">
    <property type="match status" value="1"/>
</dbReference>
<dbReference type="Proteomes" id="UP001315967">
    <property type="component" value="Chromosome"/>
</dbReference>
<comment type="similarity">
    <text evidence="6">Belongs to the 2'-deoxynucleoside 5'-phosphate N-hydrolase 1 family.</text>
</comment>
<keyword evidence="8" id="KW-1185">Reference proteome</keyword>
<evidence type="ECO:0000313" key="7">
    <source>
        <dbReference type="EMBL" id="UUX33214.1"/>
    </source>
</evidence>
<feature type="binding site" evidence="6">
    <location>
        <begin position="106"/>
        <end position="108"/>
    </location>
    <ligand>
        <name>substrate</name>
        <note>ligand shared between homodimeric partners</note>
    </ligand>
</feature>
<evidence type="ECO:0000256" key="2">
    <source>
        <dbReference type="ARBA" id="ARBA00022801"/>
    </source>
</evidence>
<evidence type="ECO:0000256" key="3">
    <source>
        <dbReference type="ARBA" id="ARBA00023080"/>
    </source>
</evidence>
<comment type="subunit">
    <text evidence="1 6">Monomer and homodimer.</text>
</comment>
<gene>
    <name evidence="7" type="ORF">NRE15_09905</name>
</gene>
<dbReference type="PANTHER" id="PTHR15364:SF0">
    <property type="entry name" value="2'-DEOXYNUCLEOSIDE 5'-PHOSPHATE N-HYDROLASE 1"/>
    <property type="match status" value="1"/>
</dbReference>
<sequence>MKIYFAASIRGGRQDADLYRQLIAYLKANHQVLTEHIGDNRITTAGETELTDQEIRDRDIAWIIESDVVIAETTSPSLGVGYELAYAEFLQKPVIILHRKDVNHLSAMIAGTEYFDKIFYYVDFEEARQILDQQLKTLGND</sequence>
<proteinExistence type="inferred from homology"/>
<reference evidence="7 8" key="1">
    <citation type="submission" date="2022-08" db="EMBL/GenBank/DDBJ databases">
        <title>Aerococcaceae sp. nov isolated from spoiled eye mask.</title>
        <authorList>
            <person name="Zhou G."/>
            <person name="Xie X.-B."/>
            <person name="Shi Q.-S."/>
            <person name="Wang Y.-S."/>
            <person name="Wen X."/>
            <person name="Peng H."/>
            <person name="Yang X.-J."/>
            <person name="Tao H.-B."/>
            <person name="Huang X.-M."/>
        </authorList>
    </citation>
    <scope>NUCLEOTIDE SEQUENCE [LARGE SCALE GENOMIC DNA]</scope>
    <source>
        <strain evidence="8">DM20194951</strain>
    </source>
</reference>
<evidence type="ECO:0000256" key="5">
    <source>
        <dbReference type="ARBA" id="ARBA00047460"/>
    </source>
</evidence>
<comment type="function">
    <text evidence="6">Catalyzes the cleavage of the N-glycosidic bond of deoxyribonucleoside 5'-monophosphates to yield deoxyribose 5-phosphate and a purine or pyrimidine base.</text>
</comment>
<comment type="catalytic activity">
    <reaction evidence="6">
        <text>a pyrimidine 2'-deoxyribonucleoside 5'-phosphate + H2O = a pyrimidine nucleobase + 2-deoxy-D-ribose 5-phosphate</text>
        <dbReference type="Rhea" id="RHEA:57852"/>
        <dbReference type="ChEBI" id="CHEBI:15377"/>
        <dbReference type="ChEBI" id="CHEBI:26432"/>
        <dbReference type="ChEBI" id="CHEBI:62877"/>
        <dbReference type="ChEBI" id="CHEBI:142209"/>
    </reaction>
</comment>
<feature type="binding site" description="in other chain" evidence="6">
    <location>
        <position position="83"/>
    </location>
    <ligand>
        <name>substrate</name>
        <note>ligand shared between homodimeric partners</note>
    </ligand>
</feature>
<evidence type="ECO:0000256" key="1">
    <source>
        <dbReference type="ARBA" id="ARBA00011407"/>
    </source>
</evidence>
<dbReference type="Pfam" id="PF05014">
    <property type="entry name" value="Nuc_deoxyrib_tr"/>
    <property type="match status" value="1"/>
</dbReference>
<dbReference type="EC" id="3.2.2.-" evidence="6"/>
<accession>A0ABY5P3H7</accession>
<dbReference type="RefSeq" id="WP_313792717.1">
    <property type="nucleotide sequence ID" value="NZ_CP102453.1"/>
</dbReference>
<keyword evidence="2 6" id="KW-0378">Hydrolase</keyword>
<comment type="catalytic activity">
    <reaction evidence="6">
        <text>a purine 2'-deoxyribonucleoside 5'-phosphate + H2O = a purine nucleobase + 2-deoxy-D-ribose 5-phosphate</text>
        <dbReference type="Rhea" id="RHEA:51132"/>
        <dbReference type="ChEBI" id="CHEBI:15377"/>
        <dbReference type="ChEBI" id="CHEBI:26386"/>
        <dbReference type="ChEBI" id="CHEBI:62877"/>
        <dbReference type="ChEBI" id="CHEBI:142198"/>
    </reaction>
</comment>
<keyword evidence="3 6" id="KW-0546">Nucleotide metabolism</keyword>
<comment type="catalytic activity">
    <reaction evidence="5">
        <text>5-hydroxymethyl-dUMP + H2O = 5-hydroxymethyluracil + 2-deoxy-D-ribose 5-phosphate</text>
        <dbReference type="Rhea" id="RHEA:77099"/>
        <dbReference type="ChEBI" id="CHEBI:15377"/>
        <dbReference type="ChEBI" id="CHEBI:16964"/>
        <dbReference type="ChEBI" id="CHEBI:62877"/>
        <dbReference type="ChEBI" id="CHEBI:90409"/>
    </reaction>
    <physiologicalReaction direction="left-to-right" evidence="5">
        <dbReference type="Rhea" id="RHEA:77100"/>
    </physiologicalReaction>
</comment>
<dbReference type="PANTHER" id="PTHR15364">
    <property type="entry name" value="2'-DEOXYNUCLEOSIDE 5'-PHOSPHATE N-HYDROLASE 1"/>
    <property type="match status" value="1"/>
</dbReference>
<keyword evidence="4 6" id="KW-0326">Glycosidase</keyword>